<dbReference type="AlphaFoldDB" id="V4L077"/>
<feature type="non-terminal residue" evidence="2">
    <location>
        <position position="1"/>
    </location>
</feature>
<dbReference type="OMA" id="RTQSCLY"/>
<keyword evidence="3" id="KW-1185">Reference proteome</keyword>
<dbReference type="InterPro" id="IPR057499">
    <property type="entry name" value="Kelch_FKB95"/>
</dbReference>
<evidence type="ECO:0000259" key="1">
    <source>
        <dbReference type="Pfam" id="PF25210"/>
    </source>
</evidence>
<dbReference type="Gramene" id="ESQ43655">
    <property type="protein sequence ID" value="ESQ43655"/>
    <property type="gene ID" value="EUTSA_v10016059mg"/>
</dbReference>
<dbReference type="InterPro" id="IPR050354">
    <property type="entry name" value="F-box/kelch-repeat_ARATH"/>
</dbReference>
<reference evidence="2 3" key="1">
    <citation type="journal article" date="2013" name="Front. Plant Sci.">
        <title>The Reference Genome of the Halophytic Plant Eutrema salsugineum.</title>
        <authorList>
            <person name="Yang R."/>
            <person name="Jarvis D.E."/>
            <person name="Chen H."/>
            <person name="Beilstein M.A."/>
            <person name="Grimwood J."/>
            <person name="Jenkins J."/>
            <person name="Shu S."/>
            <person name="Prochnik S."/>
            <person name="Xin M."/>
            <person name="Ma C."/>
            <person name="Schmutz J."/>
            <person name="Wing R.A."/>
            <person name="Mitchell-Olds T."/>
            <person name="Schumaker K.S."/>
            <person name="Wang X."/>
        </authorList>
    </citation>
    <scope>NUCLEOTIDE SEQUENCE [LARGE SCALE GENOMIC DNA]</scope>
</reference>
<dbReference type="PANTHER" id="PTHR24414">
    <property type="entry name" value="F-BOX/KELCH-REPEAT PROTEIN SKIP4"/>
    <property type="match status" value="1"/>
</dbReference>
<proteinExistence type="predicted"/>
<organism evidence="2 3">
    <name type="scientific">Eutrema salsugineum</name>
    <name type="common">Saltwater cress</name>
    <name type="synonym">Sisymbrium salsugineum</name>
    <dbReference type="NCBI Taxonomy" id="72664"/>
    <lineage>
        <taxon>Eukaryota</taxon>
        <taxon>Viridiplantae</taxon>
        <taxon>Streptophyta</taxon>
        <taxon>Embryophyta</taxon>
        <taxon>Tracheophyta</taxon>
        <taxon>Spermatophyta</taxon>
        <taxon>Magnoliopsida</taxon>
        <taxon>eudicotyledons</taxon>
        <taxon>Gunneridae</taxon>
        <taxon>Pentapetalae</taxon>
        <taxon>rosids</taxon>
        <taxon>malvids</taxon>
        <taxon>Brassicales</taxon>
        <taxon>Brassicaceae</taxon>
        <taxon>Eutremeae</taxon>
        <taxon>Eutrema</taxon>
    </lineage>
</organism>
<dbReference type="InterPro" id="IPR015915">
    <property type="entry name" value="Kelch-typ_b-propeller"/>
</dbReference>
<accession>V4L077</accession>
<dbReference type="EMBL" id="KI517464">
    <property type="protein sequence ID" value="ESQ43655.1"/>
    <property type="molecule type" value="Genomic_DNA"/>
</dbReference>
<protein>
    <recommendedName>
        <fullName evidence="1">FKB95-like N-terminal Kelch domain-containing protein</fullName>
    </recommendedName>
</protein>
<gene>
    <name evidence="2" type="ORF">EUTSA_v10016059mg</name>
</gene>
<dbReference type="Pfam" id="PF25210">
    <property type="entry name" value="Kelch_FKB95"/>
    <property type="match status" value="1"/>
</dbReference>
<evidence type="ECO:0000313" key="2">
    <source>
        <dbReference type="EMBL" id="ESQ43655.1"/>
    </source>
</evidence>
<feature type="domain" description="FKB95-like N-terminal Kelch" evidence="1">
    <location>
        <begin position="73"/>
        <end position="233"/>
    </location>
</feature>
<evidence type="ECO:0000313" key="3">
    <source>
        <dbReference type="Proteomes" id="UP000030689"/>
    </source>
</evidence>
<dbReference type="eggNOG" id="KOG1072">
    <property type="taxonomic scope" value="Eukaryota"/>
</dbReference>
<dbReference type="Proteomes" id="UP000030689">
    <property type="component" value="Unassembled WGS sequence"/>
</dbReference>
<dbReference type="SUPFAM" id="SSF117281">
    <property type="entry name" value="Kelch motif"/>
    <property type="match status" value="1"/>
</dbReference>
<name>V4L077_EUTSA</name>
<sequence length="238" mass="27243">IPISPRFTRSSLNRTESCLYVCFGSDHDPNPRWFTLCLKPDQILTNGSSSRNVLVPTSSIPHSAPPHCLWVDPTINVLDRKIYVTRDTDPNTQTWELEVSSPPVFLSLVVREKVYTFGLCNSLAYIPKEGRWERFWGWKPSLGWFSCWVIENVLYRYRSEVFKWYDTKVGQWRKMKGLDGLPKFVSYGFQLAGYGGKLAVLWAELVPTDGDKSKMIWCAVIGLERRESGAIWGGGRVV</sequence>
<dbReference type="KEGG" id="eus:EUTSA_v10016059mg"/>
<dbReference type="PANTHER" id="PTHR24414:SF103">
    <property type="entry name" value="F-BOX DOMAIN-CONTAINING PROTEIN"/>
    <property type="match status" value="1"/>
</dbReference>